<evidence type="ECO:0000256" key="1">
    <source>
        <dbReference type="ARBA" id="ARBA00004613"/>
    </source>
</evidence>
<dbReference type="GO" id="GO:0005576">
    <property type="term" value="C:extracellular region"/>
    <property type="evidence" value="ECO:0007669"/>
    <property type="project" value="UniProtKB-SubCell"/>
</dbReference>
<protein>
    <recommendedName>
        <fullName evidence="5">Bifunctional inhibitor/plant lipid transfer protein/seed storage helical domain-containing protein</fullName>
    </recommendedName>
</protein>
<feature type="chain" id="PRO_5001642780" description="Bifunctional inhibitor/plant lipid transfer protein/seed storage helical domain-containing protein" evidence="4">
    <location>
        <begin position="28"/>
        <end position="94"/>
    </location>
</feature>
<sequence>MAALNKFLVSLLILVIAVAMQSQQAHSQSCPAQLNNLNVCAQYVVPGSTNTNPSAECCNALQSVQHDCLCNTLRVTARLPSQCNLPPLSCAANW</sequence>
<dbReference type="Gene3D" id="1.10.110.10">
    <property type="entry name" value="Plant lipid-transfer and hydrophobic proteins"/>
    <property type="match status" value="1"/>
</dbReference>
<dbReference type="SMART" id="SM00499">
    <property type="entry name" value="AAI"/>
    <property type="match status" value="1"/>
</dbReference>
<dbReference type="InterPro" id="IPR036312">
    <property type="entry name" value="Bifun_inhib/LTP/seed_sf"/>
</dbReference>
<dbReference type="STRING" id="180498.A0A067JER3"/>
<evidence type="ECO:0000313" key="6">
    <source>
        <dbReference type="EMBL" id="KDP22317.1"/>
    </source>
</evidence>
<proteinExistence type="inferred from homology"/>
<feature type="domain" description="Bifunctional inhibitor/plant lipid transfer protein/seed storage helical" evidence="5">
    <location>
        <begin position="30"/>
        <end position="90"/>
    </location>
</feature>
<name>A0A067JER3_JATCU</name>
<dbReference type="OrthoDB" id="1873458at2759"/>
<dbReference type="EMBL" id="KK915447">
    <property type="protein sequence ID" value="KDP22317.1"/>
    <property type="molecule type" value="Genomic_DNA"/>
</dbReference>
<comment type="subcellular location">
    <subcellularLocation>
        <location evidence="1">Secreted</location>
    </subcellularLocation>
</comment>
<dbReference type="KEGG" id="jcu:105648854"/>
<feature type="signal peptide" evidence="4">
    <location>
        <begin position="1"/>
        <end position="27"/>
    </location>
</feature>
<comment type="similarity">
    <text evidence="3">Belongs to the A9/FIL1 family.</text>
</comment>
<accession>A0A067JER3</accession>
<dbReference type="PANTHER" id="PTHR35501">
    <property type="entry name" value="PROTEIN YY1"/>
    <property type="match status" value="1"/>
</dbReference>
<reference evidence="6 7" key="1">
    <citation type="journal article" date="2014" name="PLoS ONE">
        <title>Global Analysis of Gene Expression Profiles in Physic Nut (Jatropha curcas L.) Seedlings Exposed to Salt Stress.</title>
        <authorList>
            <person name="Zhang L."/>
            <person name="Zhang C."/>
            <person name="Wu P."/>
            <person name="Chen Y."/>
            <person name="Li M."/>
            <person name="Jiang H."/>
            <person name="Wu G."/>
        </authorList>
    </citation>
    <scope>NUCLEOTIDE SEQUENCE [LARGE SCALE GENOMIC DNA]</scope>
    <source>
        <strain evidence="7">cv. GZQX0401</strain>
        <tissue evidence="6">Young leaves</tissue>
    </source>
</reference>
<evidence type="ECO:0000256" key="3">
    <source>
        <dbReference type="ARBA" id="ARBA00038300"/>
    </source>
</evidence>
<keyword evidence="2" id="KW-0964">Secreted</keyword>
<organism evidence="6 7">
    <name type="scientific">Jatropha curcas</name>
    <name type="common">Barbados nut</name>
    <dbReference type="NCBI Taxonomy" id="180498"/>
    <lineage>
        <taxon>Eukaryota</taxon>
        <taxon>Viridiplantae</taxon>
        <taxon>Streptophyta</taxon>
        <taxon>Embryophyta</taxon>
        <taxon>Tracheophyta</taxon>
        <taxon>Spermatophyta</taxon>
        <taxon>Magnoliopsida</taxon>
        <taxon>eudicotyledons</taxon>
        <taxon>Gunneridae</taxon>
        <taxon>Pentapetalae</taxon>
        <taxon>rosids</taxon>
        <taxon>fabids</taxon>
        <taxon>Malpighiales</taxon>
        <taxon>Euphorbiaceae</taxon>
        <taxon>Crotonoideae</taxon>
        <taxon>Jatropheae</taxon>
        <taxon>Jatropha</taxon>
    </lineage>
</organism>
<dbReference type="InterPro" id="IPR016140">
    <property type="entry name" value="Bifunc_inhib/LTP/seed_store"/>
</dbReference>
<evidence type="ECO:0000256" key="2">
    <source>
        <dbReference type="ARBA" id="ARBA00022525"/>
    </source>
</evidence>
<dbReference type="SUPFAM" id="SSF47699">
    <property type="entry name" value="Bifunctional inhibitor/lipid-transfer protein/seed storage 2S albumin"/>
    <property type="match status" value="1"/>
</dbReference>
<dbReference type="Proteomes" id="UP000027138">
    <property type="component" value="Unassembled WGS sequence"/>
</dbReference>
<keyword evidence="4" id="KW-0732">Signal</keyword>
<dbReference type="PANTHER" id="PTHR35501:SF3">
    <property type="entry name" value="PROTEIN YY1"/>
    <property type="match status" value="1"/>
</dbReference>
<evidence type="ECO:0000313" key="7">
    <source>
        <dbReference type="Proteomes" id="UP000027138"/>
    </source>
</evidence>
<gene>
    <name evidence="6" type="ORF">JCGZ_26148</name>
</gene>
<keyword evidence="7" id="KW-1185">Reference proteome</keyword>
<dbReference type="AlphaFoldDB" id="A0A067JER3"/>
<dbReference type="Pfam" id="PF14368">
    <property type="entry name" value="LTP_2"/>
    <property type="match status" value="1"/>
</dbReference>
<evidence type="ECO:0000256" key="4">
    <source>
        <dbReference type="SAM" id="SignalP"/>
    </source>
</evidence>
<evidence type="ECO:0000259" key="5">
    <source>
        <dbReference type="SMART" id="SM00499"/>
    </source>
</evidence>